<dbReference type="GO" id="GO:0016779">
    <property type="term" value="F:nucleotidyltransferase activity"/>
    <property type="evidence" value="ECO:0007669"/>
    <property type="project" value="UniProtKB-KW"/>
</dbReference>
<keyword evidence="9" id="KW-0460">Magnesium</keyword>
<evidence type="ECO:0000259" key="11">
    <source>
        <dbReference type="Pfam" id="PF01743"/>
    </source>
</evidence>
<keyword evidence="6" id="KW-0548">Nucleotidyltransferase</keyword>
<dbReference type="Pfam" id="PF03643">
    <property type="entry name" value="Vps26"/>
    <property type="match status" value="1"/>
</dbReference>
<dbReference type="Gene3D" id="3.30.460.10">
    <property type="entry name" value="Beta Polymerase, domain 2"/>
    <property type="match status" value="1"/>
</dbReference>
<comment type="cofactor">
    <cofactor evidence="1">
        <name>Mg(2+)</name>
        <dbReference type="ChEBI" id="CHEBI:18420"/>
    </cofactor>
</comment>
<dbReference type="PANTHER" id="PTHR46173">
    <property type="entry name" value="CCA TRNA NUCLEOTIDYLTRANSFERASE 1, MITOCHONDRIAL"/>
    <property type="match status" value="1"/>
</dbReference>
<dbReference type="SUPFAM" id="SSF81301">
    <property type="entry name" value="Nucleotidyltransferase"/>
    <property type="match status" value="1"/>
</dbReference>
<dbReference type="OrthoDB" id="445712at2759"/>
<dbReference type="Gene3D" id="1.10.3090.10">
    <property type="entry name" value="cca-adding enzyme, domain 2"/>
    <property type="match status" value="1"/>
</dbReference>
<evidence type="ECO:0000256" key="2">
    <source>
        <dbReference type="ARBA" id="ARBA00007265"/>
    </source>
</evidence>
<dbReference type="InterPro" id="IPR050264">
    <property type="entry name" value="Bact_CCA-adding_enz_type3_sf"/>
</dbReference>
<keyword evidence="10" id="KW-0694">RNA-binding</keyword>
<dbReference type="SUPFAM" id="SSF81891">
    <property type="entry name" value="Poly A polymerase C-terminal region-like"/>
    <property type="match status" value="1"/>
</dbReference>
<evidence type="ECO:0000256" key="8">
    <source>
        <dbReference type="ARBA" id="ARBA00022741"/>
    </source>
</evidence>
<name>A0A6A4WFA6_AMPAM</name>
<feature type="domain" description="Poly A polymerase head" evidence="11">
    <location>
        <begin position="337"/>
        <end position="461"/>
    </location>
</feature>
<evidence type="ECO:0000256" key="5">
    <source>
        <dbReference type="ARBA" id="ARBA00022694"/>
    </source>
</evidence>
<dbReference type="Gene3D" id="2.60.40.640">
    <property type="match status" value="2"/>
</dbReference>
<dbReference type="GO" id="GO:0046872">
    <property type="term" value="F:metal ion binding"/>
    <property type="evidence" value="ECO:0007669"/>
    <property type="project" value="UniProtKB-KW"/>
</dbReference>
<comment type="similarity">
    <text evidence="2 10">Belongs to the tRNA nucleotidyltransferase/poly(A) polymerase family.</text>
</comment>
<evidence type="ECO:0000259" key="12">
    <source>
        <dbReference type="Pfam" id="PF12627"/>
    </source>
</evidence>
<comment type="similarity">
    <text evidence="3">Belongs to the VPS26 family.</text>
</comment>
<keyword evidence="14" id="KW-1185">Reference proteome</keyword>
<dbReference type="PANTHER" id="PTHR46173:SF1">
    <property type="entry name" value="CCA TRNA NUCLEOTIDYLTRANSFERASE 1, MITOCHONDRIAL"/>
    <property type="match status" value="1"/>
</dbReference>
<dbReference type="GO" id="GO:0001680">
    <property type="term" value="P:tRNA 3'-terminal CCA addition"/>
    <property type="evidence" value="ECO:0007669"/>
    <property type="project" value="TreeGrafter"/>
</dbReference>
<dbReference type="GO" id="GO:0000049">
    <property type="term" value="F:tRNA binding"/>
    <property type="evidence" value="ECO:0007669"/>
    <property type="project" value="TreeGrafter"/>
</dbReference>
<keyword evidence="4 10" id="KW-0808">Transferase</keyword>
<gene>
    <name evidence="13" type="primary">Trnt1_1</name>
    <name evidence="13" type="ORF">FJT64_003125</name>
</gene>
<proteinExistence type="inferred from homology"/>
<keyword evidence="8" id="KW-0547">Nucleotide-binding</keyword>
<dbReference type="InterPro" id="IPR032828">
    <property type="entry name" value="PolyA_RNA-bd"/>
</dbReference>
<dbReference type="Pfam" id="PF12627">
    <property type="entry name" value="PolyA_pol_RNAbd"/>
    <property type="match status" value="1"/>
</dbReference>
<evidence type="ECO:0000256" key="3">
    <source>
        <dbReference type="ARBA" id="ARBA00009100"/>
    </source>
</evidence>
<comment type="caution">
    <text evidence="13">The sequence shown here is derived from an EMBL/GenBank/DDBJ whole genome shotgun (WGS) entry which is preliminary data.</text>
</comment>
<evidence type="ECO:0000256" key="4">
    <source>
        <dbReference type="ARBA" id="ARBA00022679"/>
    </source>
</evidence>
<evidence type="ECO:0000313" key="14">
    <source>
        <dbReference type="Proteomes" id="UP000440578"/>
    </source>
</evidence>
<evidence type="ECO:0000256" key="10">
    <source>
        <dbReference type="RuleBase" id="RU003953"/>
    </source>
</evidence>
<reference evidence="13 14" key="1">
    <citation type="submission" date="2019-07" db="EMBL/GenBank/DDBJ databases">
        <title>Draft genome assembly of a fouling barnacle, Amphibalanus amphitrite (Darwin, 1854): The first reference genome for Thecostraca.</title>
        <authorList>
            <person name="Kim W."/>
        </authorList>
    </citation>
    <scope>NUCLEOTIDE SEQUENCE [LARGE SCALE GENOMIC DNA]</scope>
    <source>
        <strain evidence="13">SNU_AA5</strain>
        <tissue evidence="13">Soma without cirri and trophi</tissue>
    </source>
</reference>
<accession>A0A6A4WFA6</accession>
<dbReference type="InterPro" id="IPR028934">
    <property type="entry name" value="Vps26-related"/>
</dbReference>
<evidence type="ECO:0000256" key="6">
    <source>
        <dbReference type="ARBA" id="ARBA00022695"/>
    </source>
</evidence>
<sequence>MATVELRLKRASKVYSEGELLCGVAAVTCRSALRHEGVSLTVTGSVQLTHSGKSAGIVDAFYATPRSLKLLEERLELAAPGRFPSGVTEIPFEVALAARHGRPLYETYHGLYVSVQYTLGCEVRRGMMAKDIHTQLEFMIEQARGVAPPAAERPLQFLVTPTSLVKAERAESAPTRPPPRFRLRGRLETTECVLSEPLRGEVILESCDAPVRSLELQLVRSEACGRQEAHTVQSSEVQNIQIGLGDVPRGLAIPVHMVFPRLFTCPSVSTAHFQLDFSVNVVLVFEDDHLLWKPCSRQLPPRRQLLTMQLSAEQLAPLRTPEVTQLAEMFGRHGYELRLAGGAVRDMLSGIVPADLDFATPATPDQMKALFAAEQVRLINTKGEKHGTITARVNDAVNMEVTTLRIDVATDGRHAEVQFTTDWQQDAGRRDLTVNAMFLDLNGTVYDYFNGYEDLQHRRIRFVGDPSTRIQEDYLRILRYFRFFGRLSGSADGHEAAALSAVRENAAGLARISGERIWSELKRILAGRYHRELMLTMLDLGVGPHIGLPPDPDTAEFGRICERMEAVQEPQPITLLAGLLRTPEEMMALHQRLKLSAFERDLGLFIVTHRDDTPPPHPQPLRPYQQLLADYRASKRVGKLFIVELLRYRGQHQLASDFDAWEMPRFPVNGATLKEAGVPVGRHMSRVLDRLRQIWIDDDFQPTEQQLKSTCRR</sequence>
<evidence type="ECO:0000256" key="7">
    <source>
        <dbReference type="ARBA" id="ARBA00022723"/>
    </source>
</evidence>
<feature type="domain" description="tRNA nucleotidyltransferase/poly(A) polymerase RNA and SrmB- binding" evidence="12">
    <location>
        <begin position="498"/>
        <end position="542"/>
    </location>
</feature>
<dbReference type="GO" id="GO:1990180">
    <property type="term" value="P:mitochondrial tRNA 3'-end processing"/>
    <property type="evidence" value="ECO:0007669"/>
    <property type="project" value="TreeGrafter"/>
</dbReference>
<dbReference type="Proteomes" id="UP000440578">
    <property type="component" value="Unassembled WGS sequence"/>
</dbReference>
<dbReference type="GO" id="GO:0000166">
    <property type="term" value="F:nucleotide binding"/>
    <property type="evidence" value="ECO:0007669"/>
    <property type="project" value="UniProtKB-KW"/>
</dbReference>
<protein>
    <submittedName>
        <fullName evidence="13">CCA tRNA nucleotidyltransferase 1, mitochondrial</fullName>
    </submittedName>
</protein>
<evidence type="ECO:0000256" key="9">
    <source>
        <dbReference type="ARBA" id="ARBA00022842"/>
    </source>
</evidence>
<dbReference type="GO" id="GO:0005739">
    <property type="term" value="C:mitochondrion"/>
    <property type="evidence" value="ECO:0007669"/>
    <property type="project" value="TreeGrafter"/>
</dbReference>
<dbReference type="EMBL" id="VIIS01001159">
    <property type="protein sequence ID" value="KAF0301502.1"/>
    <property type="molecule type" value="Genomic_DNA"/>
</dbReference>
<dbReference type="InterPro" id="IPR014752">
    <property type="entry name" value="Arrestin-like_C"/>
</dbReference>
<keyword evidence="7" id="KW-0479">Metal-binding</keyword>
<dbReference type="InterPro" id="IPR002646">
    <property type="entry name" value="PolA_pol_head_dom"/>
</dbReference>
<dbReference type="GO" id="GO:0006886">
    <property type="term" value="P:intracellular protein transport"/>
    <property type="evidence" value="ECO:0007669"/>
    <property type="project" value="InterPro"/>
</dbReference>
<keyword evidence="5" id="KW-0819">tRNA processing</keyword>
<dbReference type="CDD" id="cd05398">
    <property type="entry name" value="NT_ClassII-CCAase"/>
    <property type="match status" value="1"/>
</dbReference>
<evidence type="ECO:0000256" key="1">
    <source>
        <dbReference type="ARBA" id="ARBA00001946"/>
    </source>
</evidence>
<organism evidence="13 14">
    <name type="scientific">Amphibalanus amphitrite</name>
    <name type="common">Striped barnacle</name>
    <name type="synonym">Balanus amphitrite</name>
    <dbReference type="NCBI Taxonomy" id="1232801"/>
    <lineage>
        <taxon>Eukaryota</taxon>
        <taxon>Metazoa</taxon>
        <taxon>Ecdysozoa</taxon>
        <taxon>Arthropoda</taxon>
        <taxon>Crustacea</taxon>
        <taxon>Multicrustacea</taxon>
        <taxon>Cirripedia</taxon>
        <taxon>Thoracica</taxon>
        <taxon>Thoracicalcarea</taxon>
        <taxon>Balanomorpha</taxon>
        <taxon>Balanoidea</taxon>
        <taxon>Balanidae</taxon>
        <taxon>Amphibalaninae</taxon>
        <taxon>Amphibalanus</taxon>
    </lineage>
</organism>
<dbReference type="InterPro" id="IPR043519">
    <property type="entry name" value="NT_sf"/>
</dbReference>
<dbReference type="Pfam" id="PF01743">
    <property type="entry name" value="PolyA_pol"/>
    <property type="match status" value="1"/>
</dbReference>
<evidence type="ECO:0000313" key="13">
    <source>
        <dbReference type="EMBL" id="KAF0301502.1"/>
    </source>
</evidence>
<dbReference type="AlphaFoldDB" id="A0A6A4WFA6"/>